<dbReference type="Pfam" id="PF00069">
    <property type="entry name" value="Pkinase"/>
    <property type="match status" value="1"/>
</dbReference>
<organism evidence="6 7">
    <name type="scientific">candidate division GN15 bacterium</name>
    <dbReference type="NCBI Taxonomy" id="2072418"/>
    <lineage>
        <taxon>Bacteria</taxon>
        <taxon>candidate division GN15</taxon>
    </lineage>
</organism>
<comment type="caution">
    <text evidence="6">The sequence shown here is derived from an EMBL/GenBank/DDBJ whole genome shotgun (WGS) entry which is preliminary data.</text>
</comment>
<keyword evidence="4" id="KW-0067">ATP-binding</keyword>
<accession>A0A855WTJ4</accession>
<protein>
    <submittedName>
        <fullName evidence="6">Protein kinase</fullName>
    </submittedName>
</protein>
<reference evidence="6 7" key="1">
    <citation type="journal article" date="2018" name="ISME J.">
        <title>A methanotrophic archaeon couples anaerobic oxidation of methane to Fe(III) reduction.</title>
        <authorList>
            <person name="Cai C."/>
            <person name="Leu A.O."/>
            <person name="Xie G.J."/>
            <person name="Guo J."/>
            <person name="Feng Y."/>
            <person name="Zhao J.X."/>
            <person name="Tyson G.W."/>
            <person name="Yuan Z."/>
            <person name="Hu S."/>
        </authorList>
    </citation>
    <scope>NUCLEOTIDE SEQUENCE [LARGE SCALE GENOMIC DNA]</scope>
    <source>
        <strain evidence="6">FeB_12</strain>
    </source>
</reference>
<evidence type="ECO:0000313" key="6">
    <source>
        <dbReference type="EMBL" id="PWB67808.1"/>
    </source>
</evidence>
<dbReference type="SUPFAM" id="SSF56112">
    <property type="entry name" value="Protein kinase-like (PK-like)"/>
    <property type="match status" value="1"/>
</dbReference>
<keyword evidence="2" id="KW-0547">Nucleotide-binding</keyword>
<dbReference type="PROSITE" id="PS50011">
    <property type="entry name" value="PROTEIN_KINASE_DOM"/>
    <property type="match status" value="1"/>
</dbReference>
<evidence type="ECO:0000256" key="4">
    <source>
        <dbReference type="ARBA" id="ARBA00022840"/>
    </source>
</evidence>
<dbReference type="GO" id="GO:0005524">
    <property type="term" value="F:ATP binding"/>
    <property type="evidence" value="ECO:0007669"/>
    <property type="project" value="UniProtKB-KW"/>
</dbReference>
<dbReference type="AlphaFoldDB" id="A0A855WTJ4"/>
<evidence type="ECO:0000256" key="1">
    <source>
        <dbReference type="ARBA" id="ARBA00022679"/>
    </source>
</evidence>
<dbReference type="CDD" id="cd14014">
    <property type="entry name" value="STKc_PknB_like"/>
    <property type="match status" value="1"/>
</dbReference>
<gene>
    <name evidence="6" type="ORF">C3F09_12850</name>
</gene>
<evidence type="ECO:0000256" key="2">
    <source>
        <dbReference type="ARBA" id="ARBA00022741"/>
    </source>
</evidence>
<sequence length="140" mass="15506">MAEESIAAPDKARVKIGDYVLTGKIGQGGIAEIYRARQESLGRDVAIKILSANLISDADIVRRFERESMLIARLNHPNIVHVIDKGKAGGRYYFVMEFVDGTSLREVIDSPKIALATKLDMIVQVCKALDYAHKNGVIHR</sequence>
<dbReference type="InterPro" id="IPR011009">
    <property type="entry name" value="Kinase-like_dom_sf"/>
</dbReference>
<dbReference type="InterPro" id="IPR000719">
    <property type="entry name" value="Prot_kinase_dom"/>
</dbReference>
<dbReference type="Gene3D" id="3.30.200.20">
    <property type="entry name" value="Phosphorylase Kinase, domain 1"/>
    <property type="match status" value="1"/>
</dbReference>
<evidence type="ECO:0000259" key="5">
    <source>
        <dbReference type="PROSITE" id="PS50011"/>
    </source>
</evidence>
<name>A0A855WTJ4_9BACT</name>
<dbReference type="Gene3D" id="1.10.510.10">
    <property type="entry name" value="Transferase(Phosphotransferase) domain 1"/>
    <property type="match status" value="1"/>
</dbReference>
<proteinExistence type="predicted"/>
<evidence type="ECO:0000256" key="3">
    <source>
        <dbReference type="ARBA" id="ARBA00022777"/>
    </source>
</evidence>
<dbReference type="EMBL" id="PQAP01000231">
    <property type="protein sequence ID" value="PWB67808.1"/>
    <property type="molecule type" value="Genomic_DNA"/>
</dbReference>
<feature type="non-terminal residue" evidence="6">
    <location>
        <position position="140"/>
    </location>
</feature>
<dbReference type="PANTHER" id="PTHR43289:SF6">
    <property type="entry name" value="SERINE_THREONINE-PROTEIN KINASE NEKL-3"/>
    <property type="match status" value="1"/>
</dbReference>
<keyword evidence="3 6" id="KW-0418">Kinase</keyword>
<dbReference type="SMART" id="SM00220">
    <property type="entry name" value="S_TKc"/>
    <property type="match status" value="1"/>
</dbReference>
<dbReference type="PANTHER" id="PTHR43289">
    <property type="entry name" value="MITOGEN-ACTIVATED PROTEIN KINASE KINASE KINASE 20-RELATED"/>
    <property type="match status" value="1"/>
</dbReference>
<dbReference type="GO" id="GO:0004674">
    <property type="term" value="F:protein serine/threonine kinase activity"/>
    <property type="evidence" value="ECO:0007669"/>
    <property type="project" value="TreeGrafter"/>
</dbReference>
<dbReference type="Proteomes" id="UP000250918">
    <property type="component" value="Unassembled WGS sequence"/>
</dbReference>
<keyword evidence="1" id="KW-0808">Transferase</keyword>
<evidence type="ECO:0000313" key="7">
    <source>
        <dbReference type="Proteomes" id="UP000250918"/>
    </source>
</evidence>
<feature type="domain" description="Protein kinase" evidence="5">
    <location>
        <begin position="19"/>
        <end position="140"/>
    </location>
</feature>